<dbReference type="AlphaFoldDB" id="A0A7K1J5L0"/>
<gene>
    <name evidence="2" type="ORF">GSD1FS_1301</name>
</gene>
<proteinExistence type="predicted"/>
<dbReference type="PANTHER" id="PTHR34071">
    <property type="entry name" value="5-NITROIMIDAZOLE ANTIBIOTICS RESISTANCE PROTEIN, NIMA-FAMILY-RELATED PROTEIN-RELATED"/>
    <property type="match status" value="1"/>
</dbReference>
<evidence type="ECO:0000313" key="3">
    <source>
        <dbReference type="Proteomes" id="UP000487882"/>
    </source>
</evidence>
<reference evidence="2 3" key="1">
    <citation type="submission" date="2019-09" db="EMBL/GenBank/DDBJ databases">
        <title>Bifidobacterium canis sp. nov., isolated from the digestive tract of German Shepherd dog puppy.</title>
        <authorList>
            <person name="Bunesova V."/>
        </authorList>
    </citation>
    <scope>NUCLEOTIDE SEQUENCE [LARGE SCALE GENOMIC DNA]</scope>
    <source>
        <strain evidence="2 3">GSD1FS</strain>
    </source>
</reference>
<name>A0A7K1J5L0_9BIFI</name>
<comment type="caution">
    <text evidence="2">The sequence shown here is derived from an EMBL/GenBank/DDBJ whole genome shotgun (WGS) entry which is preliminary data.</text>
</comment>
<accession>A0A7K1J5L0</accession>
<dbReference type="Proteomes" id="UP000487882">
    <property type="component" value="Unassembled WGS sequence"/>
</dbReference>
<protein>
    <submittedName>
        <fullName evidence="2">Flavin-nucleotide-binding protein</fullName>
    </submittedName>
</protein>
<keyword evidence="3" id="KW-1185">Reference proteome</keyword>
<dbReference type="InterPro" id="IPR012349">
    <property type="entry name" value="Split_barrel_FMN-bd"/>
</dbReference>
<feature type="region of interest" description="Disordered" evidence="1">
    <location>
        <begin position="1"/>
        <end position="23"/>
    </location>
</feature>
<organism evidence="2 3">
    <name type="scientific">Bifidobacterium canis</name>
    <dbReference type="NCBI Taxonomy" id="2610880"/>
    <lineage>
        <taxon>Bacteria</taxon>
        <taxon>Bacillati</taxon>
        <taxon>Actinomycetota</taxon>
        <taxon>Actinomycetes</taxon>
        <taxon>Bifidobacteriales</taxon>
        <taxon>Bifidobacteriaceae</taxon>
        <taxon>Bifidobacterium</taxon>
    </lineage>
</organism>
<evidence type="ECO:0000313" key="2">
    <source>
        <dbReference type="EMBL" id="MUH59958.1"/>
    </source>
</evidence>
<dbReference type="EMBL" id="WNLP01000006">
    <property type="protein sequence ID" value="MUH59958.1"/>
    <property type="molecule type" value="Genomic_DNA"/>
</dbReference>
<sequence>MVNGMHSERASTAQSAQYGSAKHVPEASLRRAAHVHAETVAGEHRPMRRADREILAPSQIADVLRDCSVVRIAYADVQGLTIVPINFAYDYDLAQFEDPEREVTPAEFGDLALYMHSAHEGRKLDAIAAAGNALQVAFEMDCDEHLYMGRTPCTASSGFRSIVGTGVASVVEDVNEKSRIMSLLMKQRMNMPNVEFTPAQVKAVTVWKVVSRDFAGKWHPVPHGM</sequence>
<dbReference type="PANTHER" id="PTHR34071:SF2">
    <property type="entry name" value="FLAVIN-NUCLEOTIDE-BINDING PROTEIN"/>
    <property type="match status" value="1"/>
</dbReference>
<evidence type="ECO:0000256" key="1">
    <source>
        <dbReference type="SAM" id="MobiDB-lite"/>
    </source>
</evidence>
<dbReference type="Gene3D" id="2.30.110.10">
    <property type="entry name" value="Electron Transport, Fmn-binding Protein, Chain A"/>
    <property type="match status" value="1"/>
</dbReference>
<dbReference type="InterPro" id="IPR024747">
    <property type="entry name" value="Pyridox_Oxase-rel"/>
</dbReference>
<dbReference type="SUPFAM" id="SSF50475">
    <property type="entry name" value="FMN-binding split barrel"/>
    <property type="match status" value="1"/>
</dbReference>
<dbReference type="Pfam" id="PF12900">
    <property type="entry name" value="Pyridox_ox_2"/>
    <property type="match status" value="1"/>
</dbReference>